<evidence type="ECO:0000256" key="1">
    <source>
        <dbReference type="SAM" id="Phobius"/>
    </source>
</evidence>
<sequence>MGFQLPSSLSPARRPSSFSEQDYLIGLRGLLVIESFLWCFLQVFVPTAVAGSANSHGPLYQVILRKTLSVLFWNEALIYSFFIFLSARLVCLPFLKESTPATVMSSVFRRCIRLWFPTAVAFSMATLIFSQQGVAYIDNFKMHTGNVTIQTPRKIPSFLNFFNSLFEIFWITKNTASQAANTAFPSQTLWMVNILFEQGYTVYMTMVIIPYTRNSWRVKALICFILTAWWVQSWAWYSISGLLLADVLTNMGFREKSRRGVRITRNIQFPLWILYATLMFAGLIMQYLWTAWRPQYVDYELKGHTGLYNAGSLNAGLDPNQPQARDDNYLIILGFFLLLEQYEWIQMLFKNPLFLYLGRRSFSYFLVQSLIIYTAGIKLFMHLRVTKNWPLEPSAFICFIVCLPTVALSSEVFYRAVDYSAIAISRFALDWIRK</sequence>
<feature type="transmembrane region" description="Helical" evidence="1">
    <location>
        <begin position="269"/>
        <end position="289"/>
    </location>
</feature>
<feature type="transmembrane region" description="Helical" evidence="1">
    <location>
        <begin position="76"/>
        <end position="95"/>
    </location>
</feature>
<dbReference type="EMBL" id="KV748735">
    <property type="protein sequence ID" value="OCL13354.1"/>
    <property type="molecule type" value="Genomic_DNA"/>
</dbReference>
<evidence type="ECO:0000313" key="2">
    <source>
        <dbReference type="EMBL" id="OCL13354.1"/>
    </source>
</evidence>
<keyword evidence="1" id="KW-0472">Membrane</keyword>
<keyword evidence="1" id="KW-0812">Transmembrane</keyword>
<evidence type="ECO:0000313" key="3">
    <source>
        <dbReference type="Proteomes" id="UP000250140"/>
    </source>
</evidence>
<keyword evidence="1" id="KW-1133">Transmembrane helix</keyword>
<organism evidence="2 3">
    <name type="scientific">Glonium stellatum</name>
    <dbReference type="NCBI Taxonomy" id="574774"/>
    <lineage>
        <taxon>Eukaryota</taxon>
        <taxon>Fungi</taxon>
        <taxon>Dikarya</taxon>
        <taxon>Ascomycota</taxon>
        <taxon>Pezizomycotina</taxon>
        <taxon>Dothideomycetes</taxon>
        <taxon>Pleosporomycetidae</taxon>
        <taxon>Gloniales</taxon>
        <taxon>Gloniaceae</taxon>
        <taxon>Glonium</taxon>
    </lineage>
</organism>
<evidence type="ECO:0008006" key="4">
    <source>
        <dbReference type="Google" id="ProtNLM"/>
    </source>
</evidence>
<gene>
    <name evidence="2" type="ORF">AOQ84DRAFT_385491</name>
</gene>
<dbReference type="AlphaFoldDB" id="A0A8E2JXZ9"/>
<feature type="transmembrane region" description="Helical" evidence="1">
    <location>
        <begin position="329"/>
        <end position="349"/>
    </location>
</feature>
<name>A0A8E2JXZ9_9PEZI</name>
<feature type="transmembrane region" description="Helical" evidence="1">
    <location>
        <begin position="229"/>
        <end position="248"/>
    </location>
</feature>
<feature type="transmembrane region" description="Helical" evidence="1">
    <location>
        <begin position="115"/>
        <end position="137"/>
    </location>
</feature>
<protein>
    <recommendedName>
        <fullName evidence="4">Acyltransferase 3 domain-containing protein</fullName>
    </recommendedName>
</protein>
<accession>A0A8E2JXZ9</accession>
<proteinExistence type="predicted"/>
<keyword evidence="3" id="KW-1185">Reference proteome</keyword>
<feature type="transmembrane region" description="Helical" evidence="1">
    <location>
        <begin position="188"/>
        <end position="209"/>
    </location>
</feature>
<feature type="transmembrane region" description="Helical" evidence="1">
    <location>
        <begin position="393"/>
        <end position="414"/>
    </location>
</feature>
<dbReference type="Proteomes" id="UP000250140">
    <property type="component" value="Unassembled WGS sequence"/>
</dbReference>
<feature type="transmembrane region" description="Helical" evidence="1">
    <location>
        <begin position="361"/>
        <end position="381"/>
    </location>
</feature>
<dbReference type="OrthoDB" id="3363151at2759"/>
<reference evidence="2 3" key="1">
    <citation type="journal article" date="2016" name="Nat. Commun.">
        <title>Ectomycorrhizal ecology is imprinted in the genome of the dominant symbiotic fungus Cenococcum geophilum.</title>
        <authorList>
            <consortium name="DOE Joint Genome Institute"/>
            <person name="Peter M."/>
            <person name="Kohler A."/>
            <person name="Ohm R.A."/>
            <person name="Kuo A."/>
            <person name="Krutzmann J."/>
            <person name="Morin E."/>
            <person name="Arend M."/>
            <person name="Barry K.W."/>
            <person name="Binder M."/>
            <person name="Choi C."/>
            <person name="Clum A."/>
            <person name="Copeland A."/>
            <person name="Grisel N."/>
            <person name="Haridas S."/>
            <person name="Kipfer T."/>
            <person name="LaButti K."/>
            <person name="Lindquist E."/>
            <person name="Lipzen A."/>
            <person name="Maire R."/>
            <person name="Meier B."/>
            <person name="Mihaltcheva S."/>
            <person name="Molinier V."/>
            <person name="Murat C."/>
            <person name="Poggeler S."/>
            <person name="Quandt C.A."/>
            <person name="Sperisen C."/>
            <person name="Tritt A."/>
            <person name="Tisserant E."/>
            <person name="Crous P.W."/>
            <person name="Henrissat B."/>
            <person name="Nehls U."/>
            <person name="Egli S."/>
            <person name="Spatafora J.W."/>
            <person name="Grigoriev I.V."/>
            <person name="Martin F.M."/>
        </authorList>
    </citation>
    <scope>NUCLEOTIDE SEQUENCE [LARGE SCALE GENOMIC DNA]</scope>
    <source>
        <strain evidence="2 3">CBS 207.34</strain>
    </source>
</reference>
<feature type="transmembrane region" description="Helical" evidence="1">
    <location>
        <begin position="23"/>
        <end position="45"/>
    </location>
</feature>